<accession>A0A7D4UNX2</accession>
<feature type="chain" id="PRO_5028831866" description="Outer membrane protein beta-barrel domain-containing protein" evidence="1">
    <location>
        <begin position="20"/>
        <end position="205"/>
    </location>
</feature>
<dbReference type="Proteomes" id="UP000505355">
    <property type="component" value="Chromosome"/>
</dbReference>
<evidence type="ECO:0008006" key="4">
    <source>
        <dbReference type="Google" id="ProtNLM"/>
    </source>
</evidence>
<organism evidence="2 3">
    <name type="scientific">Mucilaginibacter mali</name>
    <dbReference type="NCBI Taxonomy" id="2740462"/>
    <lineage>
        <taxon>Bacteria</taxon>
        <taxon>Pseudomonadati</taxon>
        <taxon>Bacteroidota</taxon>
        <taxon>Sphingobacteriia</taxon>
        <taxon>Sphingobacteriales</taxon>
        <taxon>Sphingobacteriaceae</taxon>
        <taxon>Mucilaginibacter</taxon>
    </lineage>
</organism>
<evidence type="ECO:0000256" key="1">
    <source>
        <dbReference type="SAM" id="SignalP"/>
    </source>
</evidence>
<feature type="signal peptide" evidence="1">
    <location>
        <begin position="1"/>
        <end position="19"/>
    </location>
</feature>
<sequence>MRKLLLAFVIVTAALNAKAQTEKGTLYLGGSVSYFNQKSNTSGSYFYQNQQLNVKPTIGMFVGSKWAIGITPMYSYYKDSSFTQGPGYTSSTLSKSKMLGGGIDVRYYITLGQQFAFFPQFNGSYLTSAGHSNSPNTDHVFSAAISPNFAFFATKKIAVNMAYGALLYQQGRSFSQVSGPATKTEMFGISASGGVSLGVSYHFTK</sequence>
<keyword evidence="3" id="KW-1185">Reference proteome</keyword>
<dbReference type="AlphaFoldDB" id="A0A7D4UNX2"/>
<proteinExistence type="predicted"/>
<evidence type="ECO:0000313" key="3">
    <source>
        <dbReference type="Proteomes" id="UP000505355"/>
    </source>
</evidence>
<keyword evidence="1" id="KW-0732">Signal</keyword>
<evidence type="ECO:0000313" key="2">
    <source>
        <dbReference type="EMBL" id="QKJ32401.1"/>
    </source>
</evidence>
<protein>
    <recommendedName>
        <fullName evidence="4">Outer membrane protein beta-barrel domain-containing protein</fullName>
    </recommendedName>
</protein>
<dbReference type="KEGG" id="mmab:HQ865_22435"/>
<dbReference type="EMBL" id="CP054139">
    <property type="protein sequence ID" value="QKJ32401.1"/>
    <property type="molecule type" value="Genomic_DNA"/>
</dbReference>
<gene>
    <name evidence="2" type="ORF">HQ865_22435</name>
</gene>
<dbReference type="RefSeq" id="WP_173417051.1">
    <property type="nucleotide sequence ID" value="NZ_CP054139.1"/>
</dbReference>
<name>A0A7D4UNX2_9SPHI</name>
<reference evidence="2 3" key="1">
    <citation type="submission" date="2020-05" db="EMBL/GenBank/DDBJ databases">
        <title>Mucilaginibacter mali sp. nov.</title>
        <authorList>
            <person name="Kim H.S."/>
            <person name="Lee K.C."/>
            <person name="Suh M.K."/>
            <person name="Kim J.-S."/>
            <person name="Han K.-I."/>
            <person name="Eom M.K."/>
            <person name="Shin Y.K."/>
            <person name="Lee J.-S."/>
        </authorList>
    </citation>
    <scope>NUCLEOTIDE SEQUENCE [LARGE SCALE GENOMIC DNA]</scope>
    <source>
        <strain evidence="2 3">G2-14</strain>
    </source>
</reference>